<evidence type="ECO:0000313" key="5">
    <source>
        <dbReference type="Proteomes" id="UP000823619"/>
    </source>
</evidence>
<protein>
    <submittedName>
        <fullName evidence="4">AMP-binding protein</fullName>
    </submittedName>
</protein>
<dbReference type="GO" id="GO:0016020">
    <property type="term" value="C:membrane"/>
    <property type="evidence" value="ECO:0007669"/>
    <property type="project" value="TreeGrafter"/>
</dbReference>
<dbReference type="SUPFAM" id="SSF56801">
    <property type="entry name" value="Acetyl-CoA synthetase-like"/>
    <property type="match status" value="1"/>
</dbReference>
<sequence length="643" mass="71788">MASNENGNKPPRLTIIQFVEKYVGLYSGNTFLWEKKGKEWTSTTFEQTRNEAYRIGAGLMALGVQKGEKVSLLSEGRNLWVLGELGILYAGAVNVPLSIKLEESNDLLFRIRHSDSKYVMVSAQQLPKIRKILPDLPLVEKVIVFDDLPEYQEKEMPISEIQKMGDDFLQKNGEMFRQRYMSIGPDDYANISYTSGTTADPKGILLTHRNYTANVEQAQSVIGVTPEDRMLIILPLDHCFAHVAGFYTMMSYGASIGTVPAGRTPMEALRNIPMSINELKPTVMLSVPALAKNFKKNIEAGVKAKGPKVEKLYHFALNMAIAYNKEGYNKGGITQFWKKPLLALFDKLIFKSVRQALGGQMKFFVGGGALLDIDLQRYYYAIGIPMYQGYGLSEATPIISANAPARHILGSSGCVVKPMDIKICDSDGKSLPYGEKGEIVIRGENVMAGYWKNPKATADTVVDGWLHTGDMGYMRDKDFLYVVGRFKSLLISADGEKYSPEGIEESMVENSRYIDQIVLHNSQDPYTIALLVPNKDALKSFVKETAPQLAPDSVEAKKVMLEKLQDEVNSYRKGGANYGAFPERWLPAAVCVLPEPFTEQNHMVNSTMKIVRGKVEKAYEDRMRFAYTPEGKNIVNEMNLSSL</sequence>
<dbReference type="AlphaFoldDB" id="A0A9D9HDD8"/>
<dbReference type="InterPro" id="IPR042099">
    <property type="entry name" value="ANL_N_sf"/>
</dbReference>
<dbReference type="PANTHER" id="PTHR43272:SF33">
    <property type="entry name" value="AMP-BINDING DOMAIN-CONTAINING PROTEIN-RELATED"/>
    <property type="match status" value="1"/>
</dbReference>
<dbReference type="PANTHER" id="PTHR43272">
    <property type="entry name" value="LONG-CHAIN-FATTY-ACID--COA LIGASE"/>
    <property type="match status" value="1"/>
</dbReference>
<dbReference type="Proteomes" id="UP000823619">
    <property type="component" value="Unassembled WGS sequence"/>
</dbReference>
<dbReference type="Gene3D" id="3.40.50.12780">
    <property type="entry name" value="N-terminal domain of ligase-like"/>
    <property type="match status" value="1"/>
</dbReference>
<reference evidence="4" key="1">
    <citation type="submission" date="2020-10" db="EMBL/GenBank/DDBJ databases">
        <authorList>
            <person name="Gilroy R."/>
        </authorList>
    </citation>
    <scope>NUCLEOTIDE SEQUENCE</scope>
    <source>
        <strain evidence="4">D5-748</strain>
    </source>
</reference>
<keyword evidence="2" id="KW-0067">ATP-binding</keyword>
<evidence type="ECO:0000256" key="1">
    <source>
        <dbReference type="ARBA" id="ARBA00022741"/>
    </source>
</evidence>
<dbReference type="EMBL" id="JADIMO010000114">
    <property type="protein sequence ID" value="MBO8445803.1"/>
    <property type="molecule type" value="Genomic_DNA"/>
</dbReference>
<comment type="caution">
    <text evidence="4">The sequence shown here is derived from an EMBL/GenBank/DDBJ whole genome shotgun (WGS) entry which is preliminary data.</text>
</comment>
<dbReference type="InterPro" id="IPR000873">
    <property type="entry name" value="AMP-dep_synth/lig_dom"/>
</dbReference>
<evidence type="ECO:0000256" key="2">
    <source>
        <dbReference type="ARBA" id="ARBA00022840"/>
    </source>
</evidence>
<name>A0A9D9HDD8_9BACT</name>
<feature type="domain" description="AMP-dependent synthetase/ligase" evidence="3">
    <location>
        <begin position="34"/>
        <end position="451"/>
    </location>
</feature>
<proteinExistence type="predicted"/>
<dbReference type="GO" id="GO:0004467">
    <property type="term" value="F:long-chain fatty acid-CoA ligase activity"/>
    <property type="evidence" value="ECO:0007669"/>
    <property type="project" value="TreeGrafter"/>
</dbReference>
<evidence type="ECO:0000259" key="3">
    <source>
        <dbReference type="Pfam" id="PF00501"/>
    </source>
</evidence>
<organism evidence="4 5">
    <name type="scientific">Candidatus Cryptobacteroides merdavium</name>
    <dbReference type="NCBI Taxonomy" id="2840769"/>
    <lineage>
        <taxon>Bacteria</taxon>
        <taxon>Pseudomonadati</taxon>
        <taxon>Bacteroidota</taxon>
        <taxon>Bacteroidia</taxon>
        <taxon>Bacteroidales</taxon>
        <taxon>Candidatus Cryptobacteroides</taxon>
    </lineage>
</organism>
<reference evidence="4" key="2">
    <citation type="journal article" date="2021" name="PeerJ">
        <title>Extensive microbial diversity within the chicken gut microbiome revealed by metagenomics and culture.</title>
        <authorList>
            <person name="Gilroy R."/>
            <person name="Ravi A."/>
            <person name="Getino M."/>
            <person name="Pursley I."/>
            <person name="Horton D.L."/>
            <person name="Alikhan N.F."/>
            <person name="Baker D."/>
            <person name="Gharbi K."/>
            <person name="Hall N."/>
            <person name="Watson M."/>
            <person name="Adriaenssens E.M."/>
            <person name="Foster-Nyarko E."/>
            <person name="Jarju S."/>
            <person name="Secka A."/>
            <person name="Antonio M."/>
            <person name="Oren A."/>
            <person name="Chaudhuri R.R."/>
            <person name="La Ragione R."/>
            <person name="Hildebrand F."/>
            <person name="Pallen M.J."/>
        </authorList>
    </citation>
    <scope>NUCLEOTIDE SEQUENCE</scope>
    <source>
        <strain evidence="4">D5-748</strain>
    </source>
</reference>
<gene>
    <name evidence="4" type="ORF">IAC23_08985</name>
</gene>
<accession>A0A9D9HDD8</accession>
<dbReference type="GO" id="GO:0005524">
    <property type="term" value="F:ATP binding"/>
    <property type="evidence" value="ECO:0007669"/>
    <property type="project" value="UniProtKB-KW"/>
</dbReference>
<evidence type="ECO:0000313" key="4">
    <source>
        <dbReference type="EMBL" id="MBO8445803.1"/>
    </source>
</evidence>
<keyword evidence="1" id="KW-0547">Nucleotide-binding</keyword>
<dbReference type="Pfam" id="PF00501">
    <property type="entry name" value="AMP-binding"/>
    <property type="match status" value="1"/>
</dbReference>